<dbReference type="InterPro" id="IPR004843">
    <property type="entry name" value="Calcineurin-like_PHP"/>
</dbReference>
<dbReference type="SUPFAM" id="SSF56300">
    <property type="entry name" value="Metallo-dependent phosphatases"/>
    <property type="match status" value="1"/>
</dbReference>
<dbReference type="OrthoDB" id="9780884at2"/>
<feature type="domain" description="Calcineurin-like phosphoesterase" evidence="2">
    <location>
        <begin position="143"/>
        <end position="311"/>
    </location>
</feature>
<evidence type="ECO:0000313" key="3">
    <source>
        <dbReference type="EMBL" id="PXY02620.1"/>
    </source>
</evidence>
<accession>A0A2V4A5G8</accession>
<proteinExistence type="predicted"/>
<dbReference type="EMBL" id="QFLI01000001">
    <property type="protein sequence ID" value="PXY02620.1"/>
    <property type="molecule type" value="Genomic_DNA"/>
</dbReference>
<dbReference type="PANTHER" id="PTHR31302">
    <property type="entry name" value="TRANSMEMBRANE PROTEIN WITH METALLOPHOSPHOESTERASE DOMAIN-RELATED"/>
    <property type="match status" value="1"/>
</dbReference>
<dbReference type="InterPro" id="IPR029052">
    <property type="entry name" value="Metallo-depent_PP-like"/>
</dbReference>
<organism evidence="3 4">
    <name type="scientific">Marinifilum breve</name>
    <dbReference type="NCBI Taxonomy" id="2184082"/>
    <lineage>
        <taxon>Bacteria</taxon>
        <taxon>Pseudomonadati</taxon>
        <taxon>Bacteroidota</taxon>
        <taxon>Bacteroidia</taxon>
        <taxon>Marinilabiliales</taxon>
        <taxon>Marinifilaceae</taxon>
    </lineage>
</organism>
<keyword evidence="1" id="KW-1133">Transmembrane helix</keyword>
<keyword evidence="1" id="KW-0472">Membrane</keyword>
<evidence type="ECO:0000256" key="1">
    <source>
        <dbReference type="SAM" id="Phobius"/>
    </source>
</evidence>
<feature type="transmembrane region" description="Helical" evidence="1">
    <location>
        <begin position="36"/>
        <end position="56"/>
    </location>
</feature>
<keyword evidence="1" id="KW-0812">Transmembrane</keyword>
<dbReference type="CDD" id="cd07385">
    <property type="entry name" value="MPP_YkuE_C"/>
    <property type="match status" value="1"/>
</dbReference>
<dbReference type="Gene3D" id="3.60.21.10">
    <property type="match status" value="1"/>
</dbReference>
<dbReference type="AlphaFoldDB" id="A0A2V4A5G8"/>
<keyword evidence="4" id="KW-1185">Reference proteome</keyword>
<feature type="transmembrane region" description="Helical" evidence="1">
    <location>
        <begin position="6"/>
        <end position="24"/>
    </location>
</feature>
<protein>
    <recommendedName>
        <fullName evidence="2">Calcineurin-like phosphoesterase domain-containing protein</fullName>
    </recommendedName>
</protein>
<dbReference type="PANTHER" id="PTHR31302:SF0">
    <property type="entry name" value="TRANSMEMBRANE PROTEIN WITH METALLOPHOSPHOESTERASE DOMAIN"/>
    <property type="match status" value="1"/>
</dbReference>
<dbReference type="InterPro" id="IPR051158">
    <property type="entry name" value="Metallophosphoesterase_sf"/>
</dbReference>
<comment type="caution">
    <text evidence="3">The sequence shown here is derived from an EMBL/GenBank/DDBJ whole genome shotgun (WGS) entry which is preliminary data.</text>
</comment>
<name>A0A2V4A5G8_9BACT</name>
<dbReference type="GO" id="GO:0016787">
    <property type="term" value="F:hydrolase activity"/>
    <property type="evidence" value="ECO:0007669"/>
    <property type="project" value="InterPro"/>
</dbReference>
<dbReference type="RefSeq" id="WP_110358781.1">
    <property type="nucleotide sequence ID" value="NZ_QFLI01000001.1"/>
</dbReference>
<evidence type="ECO:0000313" key="4">
    <source>
        <dbReference type="Proteomes" id="UP000248079"/>
    </source>
</evidence>
<sequence>MSKYIPYVILFTFFTLLILSVVYLSKRTAWSFDTSYQWPFYLFFSAISIFMLGGVMSNIQSVDSNGHIIFVVGAITMGVFLFVLLSFLFTDIINIYFRFSPFRFGLVALGVTTLLTIYGVWNASHQRVKYVDVRIDGLEKNLKLVHLSDIHLGHFRGAEFLEKMVKKTNAQHADAIFITGDYLDAKIALKNEHFEPLKKLNAPIYFVEGNHDEHTDIEAINSKMREVGVRVLENEIVKFNGIQIVGLNHMLADKETFDMHASPFKPTVKTTLAELQVQANQPAVLLHHAPNGIKYASQYGIDLYLAGHTHAGQIFPFNLLSEFLFEYNRGLHEYQGTKVFVSEGVGTAGPPMRLGTQSEIVVINLIANQS</sequence>
<dbReference type="Pfam" id="PF00149">
    <property type="entry name" value="Metallophos"/>
    <property type="match status" value="1"/>
</dbReference>
<gene>
    <name evidence="3" type="ORF">DF185_00565</name>
</gene>
<evidence type="ECO:0000259" key="2">
    <source>
        <dbReference type="Pfam" id="PF00149"/>
    </source>
</evidence>
<feature type="transmembrane region" description="Helical" evidence="1">
    <location>
        <begin position="102"/>
        <end position="121"/>
    </location>
</feature>
<dbReference type="Proteomes" id="UP000248079">
    <property type="component" value="Unassembled WGS sequence"/>
</dbReference>
<feature type="transmembrane region" description="Helical" evidence="1">
    <location>
        <begin position="68"/>
        <end position="90"/>
    </location>
</feature>
<reference evidence="3 4" key="1">
    <citation type="submission" date="2018-05" db="EMBL/GenBank/DDBJ databases">
        <title>Marinifilum breve JC075T sp. nov., a marine bacterium isolated from Yongle Blue Hole in the South China Sea.</title>
        <authorList>
            <person name="Fu T."/>
        </authorList>
    </citation>
    <scope>NUCLEOTIDE SEQUENCE [LARGE SCALE GENOMIC DNA]</scope>
    <source>
        <strain evidence="3 4">JC075</strain>
    </source>
</reference>